<sequence>MKSIILSLFVLLSFSTMNAQEITSLNTINKEISNVQNTKVDFYQTLIAVNNFDIKVKEVKTSTRETKKDFYKALMIKNGFITDSTKTTRLANSNDKKRKDTIMVDTTQITGLLP</sequence>
<name>A0ABN1J0Y9_9FLAO</name>
<organism evidence="2 3">
    <name type="scientific">Aquimarina litoralis</name>
    <dbReference type="NCBI Taxonomy" id="584605"/>
    <lineage>
        <taxon>Bacteria</taxon>
        <taxon>Pseudomonadati</taxon>
        <taxon>Bacteroidota</taxon>
        <taxon>Flavobacteriia</taxon>
        <taxon>Flavobacteriales</taxon>
        <taxon>Flavobacteriaceae</taxon>
        <taxon>Aquimarina</taxon>
    </lineage>
</organism>
<dbReference type="Proteomes" id="UP001501758">
    <property type="component" value="Unassembled WGS sequence"/>
</dbReference>
<accession>A0ABN1J0Y9</accession>
<feature type="chain" id="PRO_5047477981" evidence="1">
    <location>
        <begin position="20"/>
        <end position="114"/>
    </location>
</feature>
<keyword evidence="1" id="KW-0732">Signal</keyword>
<keyword evidence="3" id="KW-1185">Reference proteome</keyword>
<evidence type="ECO:0000256" key="1">
    <source>
        <dbReference type="SAM" id="SignalP"/>
    </source>
</evidence>
<dbReference type="EMBL" id="BAAAGE010000003">
    <property type="protein sequence ID" value="GAA0725530.1"/>
    <property type="molecule type" value="Genomic_DNA"/>
</dbReference>
<evidence type="ECO:0000313" key="2">
    <source>
        <dbReference type="EMBL" id="GAA0725530.1"/>
    </source>
</evidence>
<gene>
    <name evidence="2" type="ORF">GCM10009430_31350</name>
</gene>
<feature type="signal peptide" evidence="1">
    <location>
        <begin position="1"/>
        <end position="19"/>
    </location>
</feature>
<protein>
    <submittedName>
        <fullName evidence="2">Uncharacterized protein</fullName>
    </submittedName>
</protein>
<comment type="caution">
    <text evidence="2">The sequence shown here is derived from an EMBL/GenBank/DDBJ whole genome shotgun (WGS) entry which is preliminary data.</text>
</comment>
<proteinExistence type="predicted"/>
<reference evidence="2 3" key="1">
    <citation type="journal article" date="2019" name="Int. J. Syst. Evol. Microbiol.">
        <title>The Global Catalogue of Microorganisms (GCM) 10K type strain sequencing project: providing services to taxonomists for standard genome sequencing and annotation.</title>
        <authorList>
            <consortium name="The Broad Institute Genomics Platform"/>
            <consortium name="The Broad Institute Genome Sequencing Center for Infectious Disease"/>
            <person name="Wu L."/>
            <person name="Ma J."/>
        </authorList>
    </citation>
    <scope>NUCLEOTIDE SEQUENCE [LARGE SCALE GENOMIC DNA]</scope>
    <source>
        <strain evidence="2 3">JCM 15974</strain>
    </source>
</reference>
<dbReference type="RefSeq" id="WP_343913213.1">
    <property type="nucleotide sequence ID" value="NZ_BAAAGE010000003.1"/>
</dbReference>
<evidence type="ECO:0000313" key="3">
    <source>
        <dbReference type="Proteomes" id="UP001501758"/>
    </source>
</evidence>